<dbReference type="NCBIfam" id="TIGR04183">
    <property type="entry name" value="Por_Secre_tail"/>
    <property type="match status" value="1"/>
</dbReference>
<evidence type="ECO:0000259" key="3">
    <source>
        <dbReference type="Pfam" id="PF18962"/>
    </source>
</evidence>
<evidence type="ECO:0000256" key="2">
    <source>
        <dbReference type="SAM" id="SignalP"/>
    </source>
</evidence>
<dbReference type="RefSeq" id="WP_210760317.1">
    <property type="nucleotide sequence ID" value="NZ_CP060139.1"/>
</dbReference>
<reference evidence="4 5" key="1">
    <citation type="submission" date="2020-08" db="EMBL/GenBank/DDBJ databases">
        <title>Croceimicrobium hydrocarbonivorans gen. nov., sp. nov., a novel marine bacterium isolated from a bacterial consortium that degrades polyethylene terephthalate.</title>
        <authorList>
            <person name="Liu R."/>
        </authorList>
    </citation>
    <scope>NUCLEOTIDE SEQUENCE [LARGE SCALE GENOMIC DNA]</scope>
    <source>
        <strain evidence="4 5">A20-9</strain>
    </source>
</reference>
<evidence type="ECO:0000256" key="1">
    <source>
        <dbReference type="ARBA" id="ARBA00022729"/>
    </source>
</evidence>
<dbReference type="Pfam" id="PF18962">
    <property type="entry name" value="Por_Secre_tail"/>
    <property type="match status" value="1"/>
</dbReference>
<feature type="signal peptide" evidence="2">
    <location>
        <begin position="1"/>
        <end position="19"/>
    </location>
</feature>
<gene>
    <name evidence="4" type="ORF">H4K34_08100</name>
</gene>
<sequence>MKRLVLLALILTSSLKAQHFVGLPDSNAIWTNSYSELVTQPFFHMELVHTVKLCLNNQDTTIQSQNYHQLFLCGSSQVYFAAIREDAGRVYLLPKDSATEITVYDYNLLPGDTVKNIYSVAFGNYWPQHPISYVPLGGPMDPLIVSNVDTVYSTLGAHRIIDFGLSSLWMEGIGNSQGFLWDPYQNVSNFEIKLECMSIGDSTYFDGYSRQPLTQALTGACDLSLSVDEAMAEEQMRPYPNPSKGRIQFHNQLPIDLKVFNSLGQIVFEQRILSGATLDLSQLSPGQYIVQAGEQRNIWIKQ</sequence>
<feature type="domain" description="Secretion system C-terminal sorting" evidence="3">
    <location>
        <begin position="239"/>
        <end position="296"/>
    </location>
</feature>
<dbReference type="InterPro" id="IPR026444">
    <property type="entry name" value="Secre_tail"/>
</dbReference>
<organism evidence="4 5">
    <name type="scientific">Croceimicrobium hydrocarbonivorans</name>
    <dbReference type="NCBI Taxonomy" id="2761580"/>
    <lineage>
        <taxon>Bacteria</taxon>
        <taxon>Pseudomonadati</taxon>
        <taxon>Bacteroidota</taxon>
        <taxon>Flavobacteriia</taxon>
        <taxon>Flavobacteriales</taxon>
        <taxon>Owenweeksiaceae</taxon>
        <taxon>Croceimicrobium</taxon>
    </lineage>
</organism>
<proteinExistence type="predicted"/>
<keyword evidence="1 2" id="KW-0732">Signal</keyword>
<evidence type="ECO:0000313" key="4">
    <source>
        <dbReference type="EMBL" id="QNR25792.1"/>
    </source>
</evidence>
<evidence type="ECO:0000313" key="5">
    <source>
        <dbReference type="Proteomes" id="UP000516305"/>
    </source>
</evidence>
<feature type="chain" id="PRO_5028982367" evidence="2">
    <location>
        <begin position="20"/>
        <end position="302"/>
    </location>
</feature>
<dbReference type="KEGG" id="chyd:H4K34_08100"/>
<dbReference type="Proteomes" id="UP000516305">
    <property type="component" value="Chromosome"/>
</dbReference>
<accession>A0A7H0VJ94</accession>
<keyword evidence="5" id="KW-1185">Reference proteome</keyword>
<name>A0A7H0VJ94_9FLAO</name>
<dbReference type="EMBL" id="CP060139">
    <property type="protein sequence ID" value="QNR25792.1"/>
    <property type="molecule type" value="Genomic_DNA"/>
</dbReference>
<dbReference type="AlphaFoldDB" id="A0A7H0VJ94"/>
<protein>
    <submittedName>
        <fullName evidence="4">T9SS type A sorting domain-containing protein</fullName>
    </submittedName>
</protein>